<evidence type="ECO:0000313" key="2">
    <source>
        <dbReference type="Proteomes" id="UP000789366"/>
    </source>
</evidence>
<accession>A0ACA9MRY0</accession>
<proteinExistence type="predicted"/>
<gene>
    <name evidence="1" type="ORF">SPELUC_LOCUS7465</name>
</gene>
<comment type="caution">
    <text evidence="1">The sequence shown here is derived from an EMBL/GenBank/DDBJ whole genome shotgun (WGS) entry which is preliminary data.</text>
</comment>
<feature type="non-terminal residue" evidence="1">
    <location>
        <position position="550"/>
    </location>
</feature>
<dbReference type="EMBL" id="CAJVPW010009887">
    <property type="protein sequence ID" value="CAG8610113.1"/>
    <property type="molecule type" value="Genomic_DNA"/>
</dbReference>
<keyword evidence="2" id="KW-1185">Reference proteome</keyword>
<name>A0ACA9MRY0_9GLOM</name>
<organism evidence="1 2">
    <name type="scientific">Cetraspora pellucida</name>
    <dbReference type="NCBI Taxonomy" id="1433469"/>
    <lineage>
        <taxon>Eukaryota</taxon>
        <taxon>Fungi</taxon>
        <taxon>Fungi incertae sedis</taxon>
        <taxon>Mucoromycota</taxon>
        <taxon>Glomeromycotina</taxon>
        <taxon>Glomeromycetes</taxon>
        <taxon>Diversisporales</taxon>
        <taxon>Gigasporaceae</taxon>
        <taxon>Cetraspora</taxon>
    </lineage>
</organism>
<protein>
    <submittedName>
        <fullName evidence="1">11354_t:CDS:1</fullName>
    </submittedName>
</protein>
<reference evidence="1" key="1">
    <citation type="submission" date="2021-06" db="EMBL/GenBank/DDBJ databases">
        <authorList>
            <person name="Kallberg Y."/>
            <person name="Tangrot J."/>
            <person name="Rosling A."/>
        </authorList>
    </citation>
    <scope>NUCLEOTIDE SEQUENCE</scope>
    <source>
        <strain evidence="1">28 12/20/2015</strain>
    </source>
</reference>
<evidence type="ECO:0000313" key="1">
    <source>
        <dbReference type="EMBL" id="CAG8610113.1"/>
    </source>
</evidence>
<sequence>MDFCETSNIEWNNPDNTYVCLDSDFSLATDNVSEMSSVSNINDDNSHKFLFNYEAFQKTHESIHNIDDDVTMNDIKDDSSFISSERNSNDFNAQEEDYEIDDISCEKLVPCIVLDIYDGEIRHCPNYEKPVNQLRPLRQLVGTWEIDESVVDKNNPKIEQSTTSITKKPTAKTSVRFICSKCFQNEGGHLFERKGTGVKSYTCHDQHVDENKNALILLGRWLTAIAEFNDEELKQDTLNEMTVVLSKAYYPTTKNDKRNITNRLTLMPSLLLIKTIMRLEKNVRSNIIQNKTVLESPESFDQYRNGFPNFLRNFFDSFITFIQKKKYQICLKKQKQRKGKIEEFDSEIFAKAKASPKDYLFEIGTTTFTNQMNLKFENTFHSLSIRDEKELDVDKVFEELIKRIVIKPGCQVLAPNIVILEPGNNPCSDKAVHKACSEEKLKSLISSIQTERECLDLLLRGYVGDDIIIPKDRKIISRYIIINSLKSSLIQAFTQQNFTELFKNATEYTTEGFNNLFTCYDLGIERLKNIHSQEITKEIPYTTKGRRKKN</sequence>
<dbReference type="Proteomes" id="UP000789366">
    <property type="component" value="Unassembled WGS sequence"/>
</dbReference>